<protein>
    <submittedName>
        <fullName evidence="1">Uncharacterized protein</fullName>
    </submittedName>
</protein>
<name>A0A813YYQ7_9BILA</name>
<gene>
    <name evidence="1" type="ORF">RFH988_LOCUS8475</name>
</gene>
<comment type="caution">
    <text evidence="1">The sequence shown here is derived from an EMBL/GenBank/DDBJ whole genome shotgun (WGS) entry which is preliminary data.</text>
</comment>
<dbReference type="Proteomes" id="UP000663882">
    <property type="component" value="Unassembled WGS sequence"/>
</dbReference>
<accession>A0A813YYQ7</accession>
<sequence length="240" mass="27322">MSWVATDSQMIFTNLDTWQRSRAHRSIETNRIARVDPDSALVTQPTMDLPWEQFIVSGPATVILLGELMKIEIVYGMTVEKLRELIGGYVATEDIHNSAVRDARAHIMNAFSMLNADGTEPRSVDFHSFRGQFTPEFYPRRFSLKDSLYGQRLDILAWLLQHVLGRYQTCSPPVTYCESVRRAGPGKQTHSLNSFFDPHRVPVIISTDDDGIWPIDQCQLKHPGHHSLAAEYCRAIYSDI</sequence>
<organism evidence="1 2">
    <name type="scientific">Rotaria sordida</name>
    <dbReference type="NCBI Taxonomy" id="392033"/>
    <lineage>
        <taxon>Eukaryota</taxon>
        <taxon>Metazoa</taxon>
        <taxon>Spiralia</taxon>
        <taxon>Gnathifera</taxon>
        <taxon>Rotifera</taxon>
        <taxon>Eurotatoria</taxon>
        <taxon>Bdelloidea</taxon>
        <taxon>Philodinida</taxon>
        <taxon>Philodinidae</taxon>
        <taxon>Rotaria</taxon>
    </lineage>
</organism>
<dbReference type="OrthoDB" id="272271at2759"/>
<evidence type="ECO:0000313" key="2">
    <source>
        <dbReference type="Proteomes" id="UP000663882"/>
    </source>
</evidence>
<proteinExistence type="predicted"/>
<evidence type="ECO:0000313" key="1">
    <source>
        <dbReference type="EMBL" id="CAF0890921.1"/>
    </source>
</evidence>
<reference evidence="1" key="1">
    <citation type="submission" date="2021-02" db="EMBL/GenBank/DDBJ databases">
        <authorList>
            <person name="Nowell W R."/>
        </authorList>
    </citation>
    <scope>NUCLEOTIDE SEQUENCE</scope>
</reference>
<dbReference type="EMBL" id="CAJNOO010000287">
    <property type="protein sequence ID" value="CAF0890921.1"/>
    <property type="molecule type" value="Genomic_DNA"/>
</dbReference>
<dbReference type="AlphaFoldDB" id="A0A813YYQ7"/>